<reference evidence="1" key="1">
    <citation type="journal article" date="2020" name="Stud. Mycol.">
        <title>101 Dothideomycetes genomes: a test case for predicting lifestyles and emergence of pathogens.</title>
        <authorList>
            <person name="Haridas S."/>
            <person name="Albert R."/>
            <person name="Binder M."/>
            <person name="Bloem J."/>
            <person name="Labutti K."/>
            <person name="Salamov A."/>
            <person name="Andreopoulos B."/>
            <person name="Baker S."/>
            <person name="Barry K."/>
            <person name="Bills G."/>
            <person name="Bluhm B."/>
            <person name="Cannon C."/>
            <person name="Castanera R."/>
            <person name="Culley D."/>
            <person name="Daum C."/>
            <person name="Ezra D."/>
            <person name="Gonzalez J."/>
            <person name="Henrissat B."/>
            <person name="Kuo A."/>
            <person name="Liang C."/>
            <person name="Lipzen A."/>
            <person name="Lutzoni F."/>
            <person name="Magnuson J."/>
            <person name="Mondo S."/>
            <person name="Nolan M."/>
            <person name="Ohm R."/>
            <person name="Pangilinan J."/>
            <person name="Park H.-J."/>
            <person name="Ramirez L."/>
            <person name="Alfaro M."/>
            <person name="Sun H."/>
            <person name="Tritt A."/>
            <person name="Yoshinaga Y."/>
            <person name="Zwiers L.-H."/>
            <person name="Turgeon B."/>
            <person name="Goodwin S."/>
            <person name="Spatafora J."/>
            <person name="Crous P."/>
            <person name="Grigoriev I."/>
        </authorList>
    </citation>
    <scope>NUCLEOTIDE SEQUENCE</scope>
    <source>
        <strain evidence="1">CBS 269.34</strain>
    </source>
</reference>
<gene>
    <name evidence="1" type="ORF">BU16DRAFT_567270</name>
</gene>
<evidence type="ECO:0000313" key="2">
    <source>
        <dbReference type="Proteomes" id="UP000799750"/>
    </source>
</evidence>
<evidence type="ECO:0000313" key="1">
    <source>
        <dbReference type="EMBL" id="KAF2489085.1"/>
    </source>
</evidence>
<dbReference type="AlphaFoldDB" id="A0A6A6Q9T0"/>
<accession>A0A6A6Q9T0</accession>
<dbReference type="EMBL" id="MU004199">
    <property type="protein sequence ID" value="KAF2489085.1"/>
    <property type="molecule type" value="Genomic_DNA"/>
</dbReference>
<organism evidence="1 2">
    <name type="scientific">Lophium mytilinum</name>
    <dbReference type="NCBI Taxonomy" id="390894"/>
    <lineage>
        <taxon>Eukaryota</taxon>
        <taxon>Fungi</taxon>
        <taxon>Dikarya</taxon>
        <taxon>Ascomycota</taxon>
        <taxon>Pezizomycotina</taxon>
        <taxon>Dothideomycetes</taxon>
        <taxon>Pleosporomycetidae</taxon>
        <taxon>Mytilinidiales</taxon>
        <taxon>Mytilinidiaceae</taxon>
        <taxon>Lophium</taxon>
    </lineage>
</organism>
<protein>
    <recommendedName>
        <fullName evidence="3">BTB domain-containing protein</fullName>
    </recommendedName>
</protein>
<dbReference type="OrthoDB" id="10422879at2759"/>
<proteinExistence type="predicted"/>
<evidence type="ECO:0008006" key="3">
    <source>
        <dbReference type="Google" id="ProtNLM"/>
    </source>
</evidence>
<dbReference type="Proteomes" id="UP000799750">
    <property type="component" value="Unassembled WGS sequence"/>
</dbReference>
<sequence>MFSFGGGSNPRPVQPPRSNLFGADNYFVNNETPNETQLPPFGLLFPAASTSARSEITPLPTLFGFTRPALDSDHPLTGLFLMLRVPVESPKSEAVEIHTHINLALQVPFLHAKLRDRLEGVHPTSRIVLDFDLESEDIVLWMLEFLRTRLMRPDIPKSCRLWVMAAKVQLPKLQNEATRLLCLKLGYYENLPEMDQMTPSIATLKWMYEKTECGSALRRLMSAIFQDRVKQKDLKKGLEPGAGGTGYGKLPIELWQDMCIASKDFAALGIKIRSFYVKE</sequence>
<keyword evidence="2" id="KW-1185">Reference proteome</keyword>
<name>A0A6A6Q9T0_9PEZI</name>